<dbReference type="GO" id="GO:0005886">
    <property type="term" value="C:plasma membrane"/>
    <property type="evidence" value="ECO:0007669"/>
    <property type="project" value="UniProtKB-SubCell"/>
</dbReference>
<dbReference type="PANTHER" id="PTHR33362">
    <property type="entry name" value="SIALIC ACID TRAP TRANSPORTER PERMEASE PROTEIN SIAT-RELATED"/>
    <property type="match status" value="1"/>
</dbReference>
<evidence type="ECO:0000259" key="8">
    <source>
        <dbReference type="Pfam" id="PF06808"/>
    </source>
</evidence>
<evidence type="ECO:0000313" key="10">
    <source>
        <dbReference type="Proteomes" id="UP000255207"/>
    </source>
</evidence>
<feature type="transmembrane region" description="Helical" evidence="7">
    <location>
        <begin position="6"/>
        <end position="36"/>
    </location>
</feature>
<dbReference type="PANTHER" id="PTHR33362:SF3">
    <property type="entry name" value="SIALIC ACID TRAP TRANSPORTER PERMEASE PROTEIN SIAT"/>
    <property type="match status" value="1"/>
</dbReference>
<feature type="transmembrane region" description="Helical" evidence="7">
    <location>
        <begin position="134"/>
        <end position="151"/>
    </location>
</feature>
<protein>
    <recommendedName>
        <fullName evidence="7">TRAP transporter large permease protein</fullName>
    </recommendedName>
</protein>
<feature type="transmembrane region" description="Helical" evidence="7">
    <location>
        <begin position="99"/>
        <end position="122"/>
    </location>
</feature>
<comment type="similarity">
    <text evidence="7">Belongs to the TRAP transporter large permease family.</text>
</comment>
<evidence type="ECO:0000256" key="7">
    <source>
        <dbReference type="RuleBase" id="RU369079"/>
    </source>
</evidence>
<feature type="transmembrane region" description="Helical" evidence="7">
    <location>
        <begin position="48"/>
        <end position="70"/>
    </location>
</feature>
<evidence type="ECO:0000256" key="2">
    <source>
        <dbReference type="ARBA" id="ARBA00022475"/>
    </source>
</evidence>
<evidence type="ECO:0000256" key="4">
    <source>
        <dbReference type="ARBA" id="ARBA00022692"/>
    </source>
</evidence>
<evidence type="ECO:0000256" key="1">
    <source>
        <dbReference type="ARBA" id="ARBA00004429"/>
    </source>
</evidence>
<accession>A0A370L6X8</accession>
<dbReference type="RefSeq" id="WP_114829520.1">
    <property type="nucleotide sequence ID" value="NZ_QQTO01000021.1"/>
</dbReference>
<proteinExistence type="inferred from homology"/>
<sequence length="432" mass="45293">MLITSILLSVCVVILLGIPIAVALGLIAAVTMAATVGPDLLIIFIQRTYAGTTSFPLLAIPFFVLAGNLMNVGGTTERIFQVAQLCVGRIRGGLAHVNVIGSVIFAGMSGSAVADAAGMGVIEHRAMTKAGYSGRFAATITAVSSTIGPIIPPSIPFVIYGSLANVSVGALFLAGIIPGLLMAVALMAVIAAVAKHMNLPRGDALPPFRVAAGIIAKAGPALLLPPTILLVIFTGIATPTEAAVVAAAYAFILGRWIYRELGWNDTVEVLWDTARQTAQVMFIIAVSAPFGWVLIQQQIPNAILNAFLSMSSEPWVILLIINAVLLLLGMFIEGIAIMIIAYPVLLPIILKIGVDPIHFGVILVLNIMIGLVTPPVGLCLYVVAGIAKVSIADLTREIWPYVLALVGVLMLITYIPAISLWLPNLLGYGVAR</sequence>
<dbReference type="GO" id="GO:0022857">
    <property type="term" value="F:transmembrane transporter activity"/>
    <property type="evidence" value="ECO:0007669"/>
    <property type="project" value="UniProtKB-UniRule"/>
</dbReference>
<comment type="function">
    <text evidence="7">Part of the tripartite ATP-independent periplasmic (TRAP) transport system.</text>
</comment>
<keyword evidence="6 7" id="KW-0472">Membrane</keyword>
<comment type="subcellular location">
    <subcellularLocation>
        <location evidence="1 7">Cell inner membrane</location>
        <topology evidence="1 7">Multi-pass membrane protein</topology>
    </subcellularLocation>
</comment>
<feature type="transmembrane region" description="Helical" evidence="7">
    <location>
        <begin position="278"/>
        <end position="295"/>
    </location>
</feature>
<evidence type="ECO:0000313" key="9">
    <source>
        <dbReference type="EMBL" id="RDJ25474.1"/>
    </source>
</evidence>
<evidence type="ECO:0000256" key="3">
    <source>
        <dbReference type="ARBA" id="ARBA00022519"/>
    </source>
</evidence>
<organism evidence="9 10">
    <name type="scientific">Bosea caraganae</name>
    <dbReference type="NCBI Taxonomy" id="2763117"/>
    <lineage>
        <taxon>Bacteria</taxon>
        <taxon>Pseudomonadati</taxon>
        <taxon>Pseudomonadota</taxon>
        <taxon>Alphaproteobacteria</taxon>
        <taxon>Hyphomicrobiales</taxon>
        <taxon>Boseaceae</taxon>
        <taxon>Bosea</taxon>
    </lineage>
</organism>
<comment type="subunit">
    <text evidence="7">The complex comprises the extracytoplasmic solute receptor protein and the two transmembrane proteins.</text>
</comment>
<keyword evidence="10" id="KW-1185">Reference proteome</keyword>
<reference evidence="10" key="1">
    <citation type="submission" date="2018-07" db="EMBL/GenBank/DDBJ databases">
        <authorList>
            <person name="Safronova V.I."/>
            <person name="Chirak E.R."/>
            <person name="Sazanova A.L."/>
        </authorList>
    </citation>
    <scope>NUCLEOTIDE SEQUENCE [LARGE SCALE GENOMIC DNA]</scope>
    <source>
        <strain evidence="10">RCAM04685</strain>
    </source>
</reference>
<feature type="transmembrane region" description="Helical" evidence="7">
    <location>
        <begin position="242"/>
        <end position="258"/>
    </location>
</feature>
<evidence type="ECO:0000256" key="6">
    <source>
        <dbReference type="ARBA" id="ARBA00023136"/>
    </source>
</evidence>
<feature type="transmembrane region" description="Helical" evidence="7">
    <location>
        <begin position="214"/>
        <end position="236"/>
    </location>
</feature>
<feature type="transmembrane region" description="Helical" evidence="7">
    <location>
        <begin position="315"/>
        <end position="345"/>
    </location>
</feature>
<dbReference type="PIRSF" id="PIRSF006066">
    <property type="entry name" value="HI0050"/>
    <property type="match status" value="1"/>
</dbReference>
<dbReference type="OrthoDB" id="7374726at2"/>
<dbReference type="AlphaFoldDB" id="A0A370L6X8"/>
<keyword evidence="3 7" id="KW-0997">Cell inner membrane</keyword>
<feature type="transmembrane region" description="Helical" evidence="7">
    <location>
        <begin position="171"/>
        <end position="193"/>
    </location>
</feature>
<keyword evidence="7" id="KW-0813">Transport</keyword>
<feature type="domain" description="TRAP C4-dicarboxylate transport system permease DctM subunit" evidence="8">
    <location>
        <begin position="8"/>
        <end position="418"/>
    </location>
</feature>
<feature type="transmembrane region" description="Helical" evidence="7">
    <location>
        <begin position="398"/>
        <end position="422"/>
    </location>
</feature>
<dbReference type="InterPro" id="IPR010656">
    <property type="entry name" value="DctM"/>
</dbReference>
<dbReference type="EMBL" id="QQTP01000005">
    <property type="protein sequence ID" value="RDJ25474.1"/>
    <property type="molecule type" value="Genomic_DNA"/>
</dbReference>
<dbReference type="NCBIfam" id="TIGR00786">
    <property type="entry name" value="dctM"/>
    <property type="match status" value="1"/>
</dbReference>
<gene>
    <name evidence="9" type="ORF">DWE98_12155</name>
</gene>
<evidence type="ECO:0000256" key="5">
    <source>
        <dbReference type="ARBA" id="ARBA00022989"/>
    </source>
</evidence>
<dbReference type="InterPro" id="IPR004681">
    <property type="entry name" value="TRAP_DctM"/>
</dbReference>
<feature type="transmembrane region" description="Helical" evidence="7">
    <location>
        <begin position="357"/>
        <end position="386"/>
    </location>
</feature>
<dbReference type="Pfam" id="PF06808">
    <property type="entry name" value="DctM"/>
    <property type="match status" value="1"/>
</dbReference>
<keyword evidence="5 7" id="KW-1133">Transmembrane helix</keyword>
<dbReference type="Proteomes" id="UP000255207">
    <property type="component" value="Unassembled WGS sequence"/>
</dbReference>
<keyword evidence="2" id="KW-1003">Cell membrane</keyword>
<name>A0A370L6X8_9HYPH</name>
<comment type="caution">
    <text evidence="9">The sequence shown here is derived from an EMBL/GenBank/DDBJ whole genome shotgun (WGS) entry which is preliminary data.</text>
</comment>
<keyword evidence="4 7" id="KW-0812">Transmembrane</keyword>